<dbReference type="InterPro" id="IPR039532">
    <property type="entry name" value="TetR_C_Firmicutes"/>
</dbReference>
<dbReference type="Pfam" id="PF14278">
    <property type="entry name" value="TetR_C_8"/>
    <property type="match status" value="1"/>
</dbReference>
<evidence type="ECO:0000313" key="5">
    <source>
        <dbReference type="Proteomes" id="UP000183190"/>
    </source>
</evidence>
<evidence type="ECO:0000259" key="3">
    <source>
        <dbReference type="PROSITE" id="PS50977"/>
    </source>
</evidence>
<protein>
    <submittedName>
        <fullName evidence="4">Transcriptional regulator, TetR family</fullName>
    </submittedName>
</protein>
<dbReference type="PROSITE" id="PS50977">
    <property type="entry name" value="HTH_TETR_2"/>
    <property type="match status" value="1"/>
</dbReference>
<evidence type="ECO:0000256" key="2">
    <source>
        <dbReference type="PROSITE-ProRule" id="PRU00335"/>
    </source>
</evidence>
<dbReference type="Proteomes" id="UP000183190">
    <property type="component" value="Unassembled WGS sequence"/>
</dbReference>
<dbReference type="AlphaFoldDB" id="A0A1H6LFW2"/>
<dbReference type="OrthoDB" id="9810250at2"/>
<dbReference type="SUPFAM" id="SSF46689">
    <property type="entry name" value="Homeodomain-like"/>
    <property type="match status" value="1"/>
</dbReference>
<organism evidence="4 5">
    <name type="scientific">Ruminococcus flavefaciens</name>
    <dbReference type="NCBI Taxonomy" id="1265"/>
    <lineage>
        <taxon>Bacteria</taxon>
        <taxon>Bacillati</taxon>
        <taxon>Bacillota</taxon>
        <taxon>Clostridia</taxon>
        <taxon>Eubacteriales</taxon>
        <taxon>Oscillospiraceae</taxon>
        <taxon>Ruminococcus</taxon>
    </lineage>
</organism>
<dbReference type="EMBL" id="FNWV01000016">
    <property type="protein sequence ID" value="SEH84151.1"/>
    <property type="molecule type" value="Genomic_DNA"/>
</dbReference>
<proteinExistence type="predicted"/>
<evidence type="ECO:0000256" key="1">
    <source>
        <dbReference type="ARBA" id="ARBA00023125"/>
    </source>
</evidence>
<dbReference type="RefSeq" id="WP_074718826.1">
    <property type="nucleotide sequence ID" value="NZ_FNWV01000016.1"/>
</dbReference>
<evidence type="ECO:0000313" key="4">
    <source>
        <dbReference type="EMBL" id="SEH84151.1"/>
    </source>
</evidence>
<dbReference type="InterPro" id="IPR009057">
    <property type="entry name" value="Homeodomain-like_sf"/>
</dbReference>
<feature type="DNA-binding region" description="H-T-H motif" evidence="2">
    <location>
        <begin position="35"/>
        <end position="54"/>
    </location>
</feature>
<name>A0A1H6LFW2_RUMFL</name>
<dbReference type="GO" id="GO:0003677">
    <property type="term" value="F:DNA binding"/>
    <property type="evidence" value="ECO:0007669"/>
    <property type="project" value="UniProtKB-UniRule"/>
</dbReference>
<dbReference type="Gene3D" id="1.10.357.10">
    <property type="entry name" value="Tetracycline Repressor, domain 2"/>
    <property type="match status" value="1"/>
</dbReference>
<keyword evidence="1 2" id="KW-0238">DNA-binding</keyword>
<reference evidence="4 5" key="1">
    <citation type="submission" date="2016-10" db="EMBL/GenBank/DDBJ databases">
        <authorList>
            <person name="de Groot N.N."/>
        </authorList>
    </citation>
    <scope>NUCLEOTIDE SEQUENCE [LARGE SCALE GENOMIC DNA]</scope>
    <source>
        <strain evidence="4 5">YAD2003</strain>
    </source>
</reference>
<feature type="domain" description="HTH tetR-type" evidence="3">
    <location>
        <begin position="12"/>
        <end position="72"/>
    </location>
</feature>
<dbReference type="Pfam" id="PF00440">
    <property type="entry name" value="TetR_N"/>
    <property type="match status" value="1"/>
</dbReference>
<accession>A0A1H6LFW2</accession>
<sequence>MNEDKKIDRRILKTKRAIRNSFAELLSEKDLNSITVSDVADKADINRKTFYNYYSGLYQVIDEIENELICLLDNEINDIDFQEAMKNPQPIFEKLTDIINSDIEFYGYLMKSNGNISLVSKISELLKSKVKDAFAKQISISEPKLDLIVNYSINGMLSAYQEWFNSDRKYPLDKFSNDVGTITFKGINGLV</sequence>
<dbReference type="PANTHER" id="PTHR43479">
    <property type="entry name" value="ACREF/ENVCD OPERON REPRESSOR-RELATED"/>
    <property type="match status" value="1"/>
</dbReference>
<gene>
    <name evidence="4" type="ORF">SAMN02910265_02992</name>
</gene>
<dbReference type="InterPro" id="IPR001647">
    <property type="entry name" value="HTH_TetR"/>
</dbReference>
<dbReference type="PANTHER" id="PTHR43479:SF7">
    <property type="entry name" value="TETR-FAMILY TRANSCRIPTIONAL REGULATOR"/>
    <property type="match status" value="1"/>
</dbReference>
<dbReference type="InterPro" id="IPR050624">
    <property type="entry name" value="HTH-type_Tx_Regulator"/>
</dbReference>